<dbReference type="Proteomes" id="UP000824504">
    <property type="component" value="Chromosome"/>
</dbReference>
<gene>
    <name evidence="3" type="ORF">KDB89_08720</name>
</gene>
<dbReference type="CDD" id="cd14791">
    <property type="entry name" value="GH36"/>
    <property type="match status" value="1"/>
</dbReference>
<keyword evidence="2" id="KW-0326">Glycosidase</keyword>
<reference evidence="3 4" key="1">
    <citation type="submission" date="2021-07" db="EMBL/GenBank/DDBJ databases">
        <title>complete genome sequencing of Tessaracoccus sp.J1M15.</title>
        <authorList>
            <person name="Bae J.-W."/>
            <person name="Kim D.-y."/>
        </authorList>
    </citation>
    <scope>NUCLEOTIDE SEQUENCE [LARGE SCALE GENOMIC DNA]</scope>
    <source>
        <strain evidence="3 4">J1M15</strain>
    </source>
</reference>
<dbReference type="EMBL" id="CP079216">
    <property type="protein sequence ID" value="QXT61872.1"/>
    <property type="molecule type" value="Genomic_DNA"/>
</dbReference>
<dbReference type="PANTHER" id="PTHR43053:SF3">
    <property type="entry name" value="ALPHA-GALACTOSIDASE C-RELATED"/>
    <property type="match status" value="1"/>
</dbReference>
<organism evidence="3 4">
    <name type="scientific">Tessaracoccus palaemonis</name>
    <dbReference type="NCBI Taxonomy" id="2829499"/>
    <lineage>
        <taxon>Bacteria</taxon>
        <taxon>Bacillati</taxon>
        <taxon>Actinomycetota</taxon>
        <taxon>Actinomycetes</taxon>
        <taxon>Propionibacteriales</taxon>
        <taxon>Propionibacteriaceae</taxon>
        <taxon>Tessaracoccus</taxon>
    </lineage>
</organism>
<dbReference type="PANTHER" id="PTHR43053">
    <property type="entry name" value="GLYCOSIDASE FAMILY 31"/>
    <property type="match status" value="1"/>
</dbReference>
<accession>A0ABX8SEN6</accession>
<evidence type="ECO:0000256" key="2">
    <source>
        <dbReference type="ARBA" id="ARBA00023295"/>
    </source>
</evidence>
<dbReference type="RefSeq" id="WP_219080219.1">
    <property type="nucleotide sequence ID" value="NZ_CP079216.1"/>
</dbReference>
<keyword evidence="4" id="KW-1185">Reference proteome</keyword>
<evidence type="ECO:0000313" key="3">
    <source>
        <dbReference type="EMBL" id="QXT61872.1"/>
    </source>
</evidence>
<dbReference type="InterPro" id="IPR002252">
    <property type="entry name" value="Glyco_hydro_36"/>
</dbReference>
<sequence length="702" mass="76492">MFELAWGEDDSPLYLTDDAGPVRLALTQRRFAPDSGPVHTIALVEVLAVGYGRSPNSMRASRTVIGDRLRYVGHETASVGEVRTLLVRQVDERSGLSAVTSVTHTVGQRAYRFATTLTNGGEERLHIQQVTSAAVTGLTGFLGERSELDLWRASNEWCGESRWFATGLGGAAGLADIDARAHGHFTRGALSSVGRSTWSCDGALPVAVLENRTSGRAVAWQIENNGPWRWGLETLFEDGDALGLALLGPTDLDHSWLIDLRPGEAFTTVPASVVLSDSGLEGAIGELTRHRRSSHLGVEADAYRPLVFNDYMNALMGDPTTEKLIPLIDAAAEVGAGYFCIDAGWYDDGGDWWPSVGAWEPSTVRFGELGLVGVLDRIRAKGMSPGLWVEPEVVGVRSPVAHQLPEEAFMHRGGARIVEHDRYFLDFRSQAARDHLDGVFERLIGEYGATYFKWDYNVTPGTGPDTEASSPGAGLLDHTRALLAWVEELRARHPDIILEACSSGAQRMDPATLAHFDLQSTSDQQESLLYPPIAAAAPMAMPPEFAGNWAYPQPEWTLEQVAFTLVTGLSGRLYLSGHLDRLDQEQLSLVREATAVYPEVMAHHARALPRWPIGLPGWDDGQVAVAGVDAAGAVVFVWNRDEAAAELELAFPDLVGQDVDVRCLFPTSLPPWQTRWRPEHGKMTVDLAGAGASARILRLTRR</sequence>
<keyword evidence="1" id="KW-0378">Hydrolase</keyword>
<proteinExistence type="predicted"/>
<dbReference type="Pfam" id="PF02065">
    <property type="entry name" value="Melibiase"/>
    <property type="match status" value="1"/>
</dbReference>
<evidence type="ECO:0000256" key="1">
    <source>
        <dbReference type="ARBA" id="ARBA00022801"/>
    </source>
</evidence>
<name>A0ABX8SEN6_9ACTN</name>
<protein>
    <submittedName>
        <fullName evidence="3">Alpha-galactosidase</fullName>
    </submittedName>
</protein>
<dbReference type="InterPro" id="IPR050985">
    <property type="entry name" value="Alpha-glycosidase_related"/>
</dbReference>
<evidence type="ECO:0000313" key="4">
    <source>
        <dbReference type="Proteomes" id="UP000824504"/>
    </source>
</evidence>